<accession>A0A947GH40</accession>
<dbReference type="Pfam" id="PF13673">
    <property type="entry name" value="Acetyltransf_10"/>
    <property type="match status" value="1"/>
</dbReference>
<dbReference type="Gene3D" id="3.40.630.30">
    <property type="match status" value="1"/>
</dbReference>
<dbReference type="Proteomes" id="UP000748108">
    <property type="component" value="Unassembled WGS sequence"/>
</dbReference>
<evidence type="ECO:0000313" key="5">
    <source>
        <dbReference type="Proteomes" id="UP000748108"/>
    </source>
</evidence>
<proteinExistence type="predicted"/>
<dbReference type="CDD" id="cd04301">
    <property type="entry name" value="NAT_SF"/>
    <property type="match status" value="1"/>
</dbReference>
<dbReference type="InterPro" id="IPR050832">
    <property type="entry name" value="Bact_Acetyltransf"/>
</dbReference>
<keyword evidence="1" id="KW-0808">Transferase</keyword>
<feature type="domain" description="N-acetyltransferase" evidence="3">
    <location>
        <begin position="3"/>
        <end position="153"/>
    </location>
</feature>
<protein>
    <submittedName>
        <fullName evidence="4">GNAT family N-acetyltransferase</fullName>
    </submittedName>
</protein>
<dbReference type="RefSeq" id="WP_082718280.1">
    <property type="nucleotide sequence ID" value="NZ_CBCSAS010000029.1"/>
</dbReference>
<reference evidence="4" key="1">
    <citation type="journal article" date="2021" name="Microbiology">
        <title>Metagenomic Analysis of the Microbial Community in the Underground Coal Fire Area (Kemerovo Region, Russia) Revealed Predominance of Thermophilic Members of the Phyla Deinococcus-thermus, Aquificae, and Firmicutes.</title>
        <authorList>
            <person name="Kadnikov V."/>
            <person name="Mardanov A.V."/>
            <person name="Beletsky A.V."/>
            <person name="Karnachuk O.V."/>
            <person name="Ravin N.V."/>
        </authorList>
    </citation>
    <scope>NUCLEOTIDE SEQUENCE</scope>
    <source>
        <strain evidence="4">RBS10-49</strain>
    </source>
</reference>
<dbReference type="EMBL" id="JAHHQF010000047">
    <property type="protein sequence ID" value="MBT9281963.1"/>
    <property type="molecule type" value="Genomic_DNA"/>
</dbReference>
<evidence type="ECO:0000256" key="1">
    <source>
        <dbReference type="ARBA" id="ARBA00022679"/>
    </source>
</evidence>
<dbReference type="AlphaFoldDB" id="A0A947GH40"/>
<sequence>MKFRVRLFSAPDDRHSAERAAVLFIRRRVFIEEQGVPEALEIDVHDDEPSTVYALLTEAATGRPLGCLRLRPYGDRTVKVERVAVLKEARQNGAGRALMNAAEAWARENGHVRAYLHAQGPVVGFYETLGYRPVGAPFVEAGIPHQAMEKALVEAVRDRRLDLPDPPRGPKAP</sequence>
<name>A0A947GH40_HYDSH</name>
<dbReference type="PROSITE" id="PS51186">
    <property type="entry name" value="GNAT"/>
    <property type="match status" value="1"/>
</dbReference>
<dbReference type="OrthoDB" id="9796171at2"/>
<comment type="caution">
    <text evidence="4">The sequence shown here is derived from an EMBL/GenBank/DDBJ whole genome shotgun (WGS) entry which is preliminary data.</text>
</comment>
<dbReference type="PANTHER" id="PTHR43877">
    <property type="entry name" value="AMINOALKYLPHOSPHONATE N-ACETYLTRANSFERASE-RELATED-RELATED"/>
    <property type="match status" value="1"/>
</dbReference>
<evidence type="ECO:0000256" key="2">
    <source>
        <dbReference type="ARBA" id="ARBA00023315"/>
    </source>
</evidence>
<keyword evidence="2" id="KW-0012">Acyltransferase</keyword>
<evidence type="ECO:0000313" key="4">
    <source>
        <dbReference type="EMBL" id="MBT9281963.1"/>
    </source>
</evidence>
<dbReference type="InterPro" id="IPR016181">
    <property type="entry name" value="Acyl_CoA_acyltransferase"/>
</dbReference>
<gene>
    <name evidence="4" type="ORF">KM312_04810</name>
</gene>
<dbReference type="InterPro" id="IPR000182">
    <property type="entry name" value="GNAT_dom"/>
</dbReference>
<organism evidence="4 5">
    <name type="scientific">Hydrogenibacillus schlegelii</name>
    <name type="common">Bacillus schlegelii</name>
    <dbReference type="NCBI Taxonomy" id="1484"/>
    <lineage>
        <taxon>Bacteria</taxon>
        <taxon>Bacillati</taxon>
        <taxon>Bacillota</taxon>
        <taxon>Bacilli</taxon>
        <taxon>Bacillales</taxon>
        <taxon>Bacillales Family X. Incertae Sedis</taxon>
        <taxon>Hydrogenibacillus</taxon>
    </lineage>
</organism>
<evidence type="ECO:0000259" key="3">
    <source>
        <dbReference type="PROSITE" id="PS51186"/>
    </source>
</evidence>
<dbReference type="GO" id="GO:0016747">
    <property type="term" value="F:acyltransferase activity, transferring groups other than amino-acyl groups"/>
    <property type="evidence" value="ECO:0007669"/>
    <property type="project" value="InterPro"/>
</dbReference>
<dbReference type="PANTHER" id="PTHR43877:SF2">
    <property type="entry name" value="AMINOALKYLPHOSPHONATE N-ACETYLTRANSFERASE-RELATED"/>
    <property type="match status" value="1"/>
</dbReference>
<dbReference type="SUPFAM" id="SSF55729">
    <property type="entry name" value="Acyl-CoA N-acyltransferases (Nat)"/>
    <property type="match status" value="1"/>
</dbReference>